<reference evidence="3 4" key="1">
    <citation type="submission" date="2020-11" db="EMBL/GenBank/DDBJ databases">
        <title>Enhanced detection system for hospital associated transmission using whole genome sequencing surveillance.</title>
        <authorList>
            <person name="Harrison L.H."/>
            <person name="Van Tyne D."/>
            <person name="Marsh J.W."/>
            <person name="Griffith M.P."/>
            <person name="Snyder D.J."/>
            <person name="Cooper V.S."/>
            <person name="Mustapha M."/>
        </authorList>
    </citation>
    <scope>NUCLEOTIDE SEQUENCE [LARGE SCALE GENOMIC DNA]</scope>
    <source>
        <strain evidence="3 4">PSA00705</strain>
    </source>
</reference>
<dbReference type="EMBL" id="JADTFC010000069">
    <property type="protein sequence ID" value="MBG6290286.1"/>
    <property type="molecule type" value="Genomic_DNA"/>
</dbReference>
<evidence type="ECO:0008006" key="5">
    <source>
        <dbReference type="Google" id="ProtNLM"/>
    </source>
</evidence>
<sequence length="419" mass="47570">MQPLREQEKTKLWLSQFDHRPGDRDLAEKLLDSINYCPLNEFKSSLTALIKRALPLKETSALFIERELQKTKAKYPPPLYKEKKTYSPRSKKRHLRAYGAAAQAIQSLTYSSQEVGSEGLVALLANTLCRSNPKRFLLQPAADKVRDSKVCNFVILTDFIGSGDRAYRMLDSMWRVASIRSWYSGKFIKFWVIAYSGTASGIQCVRDHRFKPTVRVMTECPTLFNSFDKDLNEMVELCEEYGAHSKNPLGWKDTGALLAFEHGAPNNMPAIFVSEKNRGSKKWAPLFPKRVTDSLWQSTQVSMTHATVEALHRLNLPEISKSPRFKRASDQNKSSIIILLAHSLGKRRLAQLRQVLPVSLDSILSAKQRAVTRGWITETGALTLAGHKSIRLFRREGRKFLVAPTPSTSYYPQQLRAPQ</sequence>
<evidence type="ECO:0000259" key="2">
    <source>
        <dbReference type="Pfam" id="PF24409"/>
    </source>
</evidence>
<dbReference type="Pfam" id="PF24409">
    <property type="entry name" value="wHTH-PRTase_assc"/>
    <property type="match status" value="1"/>
</dbReference>
<protein>
    <recommendedName>
        <fullName evidence="5">DUF3987 domain-containing protein</fullName>
    </recommendedName>
</protein>
<evidence type="ECO:0000313" key="3">
    <source>
        <dbReference type="EMBL" id="MBG6290286.1"/>
    </source>
</evidence>
<comment type="caution">
    <text evidence="3">The sequence shown here is derived from an EMBL/GenBank/DDBJ whole genome shotgun (WGS) entry which is preliminary data.</text>
</comment>
<dbReference type="InterPro" id="IPR056920">
    <property type="entry name" value="PRTase-CE"/>
</dbReference>
<name>A0ABS0KQK8_PSENT</name>
<evidence type="ECO:0000313" key="4">
    <source>
        <dbReference type="Proteomes" id="UP000608450"/>
    </source>
</evidence>
<organism evidence="3 4">
    <name type="scientific">Pseudomonas nitroreducens</name>
    <dbReference type="NCBI Taxonomy" id="46680"/>
    <lineage>
        <taxon>Bacteria</taxon>
        <taxon>Pseudomonadati</taxon>
        <taxon>Pseudomonadota</taxon>
        <taxon>Gammaproteobacteria</taxon>
        <taxon>Pseudomonadales</taxon>
        <taxon>Pseudomonadaceae</taxon>
        <taxon>Pseudomonas</taxon>
    </lineage>
</organism>
<dbReference type="Proteomes" id="UP000608450">
    <property type="component" value="Unassembled WGS sequence"/>
</dbReference>
<dbReference type="Pfam" id="PF24390">
    <property type="entry name" value="PRTase-CE"/>
    <property type="match status" value="1"/>
</dbReference>
<keyword evidence="4" id="KW-1185">Reference proteome</keyword>
<gene>
    <name evidence="3" type="ORF">I5I61_22765</name>
</gene>
<evidence type="ECO:0000259" key="1">
    <source>
        <dbReference type="Pfam" id="PF24390"/>
    </source>
</evidence>
<dbReference type="InterPro" id="IPR057055">
    <property type="entry name" value="wHTH-PRTase_assoc"/>
</dbReference>
<feature type="domain" description="PRTase-CE" evidence="1">
    <location>
        <begin position="13"/>
        <end position="288"/>
    </location>
</feature>
<proteinExistence type="predicted"/>
<accession>A0ABS0KQK8</accession>
<feature type="domain" description="PRTase associated wHTH" evidence="2">
    <location>
        <begin position="336"/>
        <end position="417"/>
    </location>
</feature>